<dbReference type="InterPro" id="IPR035897">
    <property type="entry name" value="Toll_tir_struct_dom_sf"/>
</dbReference>
<dbReference type="Gene3D" id="3.40.50.10140">
    <property type="entry name" value="Toll/interleukin-1 receptor homology (TIR) domain"/>
    <property type="match status" value="1"/>
</dbReference>
<dbReference type="GO" id="GO:0007399">
    <property type="term" value="P:nervous system development"/>
    <property type="evidence" value="ECO:0007669"/>
    <property type="project" value="UniProtKB-ARBA"/>
</dbReference>
<keyword evidence="9" id="KW-0677">Repeat</keyword>
<dbReference type="SMART" id="SM00369">
    <property type="entry name" value="LRR_TYP"/>
    <property type="match status" value="24"/>
</dbReference>
<keyword evidence="12" id="KW-1015">Disulfide bond</keyword>
<dbReference type="Pfam" id="PF13855">
    <property type="entry name" value="LRR_8"/>
    <property type="match status" value="6"/>
</dbReference>
<evidence type="ECO:0000313" key="18">
    <source>
        <dbReference type="RefSeq" id="XP_003738314.1"/>
    </source>
</evidence>
<dbReference type="Proteomes" id="UP000694867">
    <property type="component" value="Unplaced"/>
</dbReference>
<dbReference type="InterPro" id="IPR003591">
    <property type="entry name" value="Leu-rich_rpt_typical-subtyp"/>
</dbReference>
<dbReference type="SMART" id="SM00255">
    <property type="entry name" value="TIR"/>
    <property type="match status" value="1"/>
</dbReference>
<feature type="signal peptide" evidence="15">
    <location>
        <begin position="1"/>
        <end position="27"/>
    </location>
</feature>
<keyword evidence="6" id="KW-0433">Leucine-rich repeat</keyword>
<feature type="chain" id="PRO_5042478309" evidence="15">
    <location>
        <begin position="28"/>
        <end position="1222"/>
    </location>
</feature>
<evidence type="ECO:0000256" key="9">
    <source>
        <dbReference type="ARBA" id="ARBA00022737"/>
    </source>
</evidence>
<evidence type="ECO:0000313" key="17">
    <source>
        <dbReference type="Proteomes" id="UP000694867"/>
    </source>
</evidence>
<evidence type="ECO:0000256" key="15">
    <source>
        <dbReference type="SAM" id="SignalP"/>
    </source>
</evidence>
<gene>
    <name evidence="18" type="primary">LOC100902333</name>
</gene>
<evidence type="ECO:0000256" key="2">
    <source>
        <dbReference type="ARBA" id="ARBA00004613"/>
    </source>
</evidence>
<evidence type="ECO:0000256" key="4">
    <source>
        <dbReference type="ARBA" id="ARBA00022473"/>
    </source>
</evidence>
<evidence type="ECO:0000256" key="8">
    <source>
        <dbReference type="ARBA" id="ARBA00022729"/>
    </source>
</evidence>
<keyword evidence="8 15" id="KW-0732">Signal</keyword>
<evidence type="ECO:0000256" key="3">
    <source>
        <dbReference type="ARBA" id="ARBA00009634"/>
    </source>
</evidence>
<dbReference type="AlphaFoldDB" id="A0AAJ6VVH3"/>
<evidence type="ECO:0000256" key="10">
    <source>
        <dbReference type="ARBA" id="ARBA00022989"/>
    </source>
</evidence>
<dbReference type="KEGG" id="goe:100902333"/>
<evidence type="ECO:0000256" key="1">
    <source>
        <dbReference type="ARBA" id="ARBA00004479"/>
    </source>
</evidence>
<accession>A0AAJ6VVH3</accession>
<dbReference type="Gene3D" id="3.80.10.10">
    <property type="entry name" value="Ribonuclease Inhibitor"/>
    <property type="match status" value="6"/>
</dbReference>
<comment type="similarity">
    <text evidence="3">Belongs to the Toll-like receptor family.</text>
</comment>
<dbReference type="PROSITE" id="PS51450">
    <property type="entry name" value="LRR"/>
    <property type="match status" value="8"/>
</dbReference>
<dbReference type="FunFam" id="3.40.50.10140:FF:000021">
    <property type="entry name" value="Toll receptor 13"/>
    <property type="match status" value="1"/>
</dbReference>
<keyword evidence="5" id="KW-0964">Secreted</keyword>
<dbReference type="PROSITE" id="PS50104">
    <property type="entry name" value="TIR"/>
    <property type="match status" value="1"/>
</dbReference>
<evidence type="ECO:0000256" key="7">
    <source>
        <dbReference type="ARBA" id="ARBA00022692"/>
    </source>
</evidence>
<evidence type="ECO:0000256" key="5">
    <source>
        <dbReference type="ARBA" id="ARBA00022525"/>
    </source>
</evidence>
<feature type="domain" description="TIR" evidence="16">
    <location>
        <begin position="1046"/>
        <end position="1185"/>
    </location>
</feature>
<sequence>MDRTVVVTTALLAAIACTTVQCRYVSAEDCDWQTLSSGAPELAMTCRFTSLRAGSDATNFSLIHPDTTRAMSVVCDALFTESRLANGTFETLRHLRSLHIERCKLSELPEFAFAGLDDLKNLTVRTYNGEWGAISLGLSPGALRHLKNLERLDLAHNNIITFPRAPFCQLESLKSLNLTHNSLADMNNMGFNDDCQLNGLLELDLSDNNLRYIDDRAFENLGNLKKLYLQRNQLAQLVETALSGLSRLQLLDMSNNRLNTLPPKVLQGSGDLKELYLQNNSIGLLSPSTFRGLQQLVVLNLSDNQISSEWIAPETFADLIRLVVLHLSSNRLRHINATAFATQYSLQILHLDGNQIETIDDNAFAALYNLHTLILSGNRLKNLDAYTFNGLYVLSNLALDSNLLEELHPDTFRNCSSLQDLELSDNQLSQIPRGLQHLRFLRALDLSGNLIDDVSNLTSANLTNLHSLSLSKNRIGNMTRGTFAKFRSLRRLDLSKNQIAGLEHGIFDDAPALNTIQLQDNLLRDINGLFMNLGHLRLLNVSRNAITWFDYALVPPALKHLDLHSNEIEALGNYFEMEGTMHLKILDASYNKLREINAASLPHRVESVALSNNLISVIHPFTFMNKANLTKVDMTFNRLQNIDINALRLKTTQDLSRLPEFRIADNPFFCDCAMEWMQKINELDESRQYPRIADLDRLECQLPFSRRRTKVPLLQANSSDFLCKYKSHCFALCHCCEFDACDCEMTCPDSCTCYADSTWNSNVVDCSFSNLNVIPVRVPMDVTELYLDGNDMPHLASHSFIGRKQLRVVYLNNSNVQAIRNRTFTGLANLQALHLDHNKITALHGFEFENLTTLRELYLSHNRLVSISNRTFAQLRSLRVLHLDNNYIVEFQVWSLNQNTLLTDLRLGHNPWSCDCRFMESFYDWAQMFGANALQDASATRCRRNDTLGPPLTLFNGTACSFNRSNGGGYGGQKLPSDSKYLGKVFNDMQLDNMLPIVGVATAAVILFFIVVATVVAVAYRKDFRVWVYARYGVRLFERRREEPEKLFDAFISYCKKDEPFVAQLLAPELECGGSTAPYRLCLRYRDLPMSGYVAEAITEAIECSRRSIVVLSEQFLRSEWCRFELKAAARDAQIRGTGGSSLVVIVLDKGAMRLLDAEARLSLRDAPIIHYEDKRFWEKLRYNLPDAQASTRKQQVTWPHGLPADATMNRYNVVNSAVKLV</sequence>
<keyword evidence="11 14" id="KW-0472">Membrane</keyword>
<dbReference type="InterPro" id="IPR001611">
    <property type="entry name" value="Leu-rich_rpt"/>
</dbReference>
<dbReference type="InterPro" id="IPR032675">
    <property type="entry name" value="LRR_dom_sf"/>
</dbReference>
<feature type="transmembrane region" description="Helical" evidence="14">
    <location>
        <begin position="994"/>
        <end position="1020"/>
    </location>
</feature>
<dbReference type="GeneID" id="100902333"/>
<dbReference type="GO" id="GO:0005886">
    <property type="term" value="C:plasma membrane"/>
    <property type="evidence" value="ECO:0007669"/>
    <property type="project" value="TreeGrafter"/>
</dbReference>
<dbReference type="SUPFAM" id="SSF52058">
    <property type="entry name" value="L domain-like"/>
    <property type="match status" value="3"/>
</dbReference>
<dbReference type="SMART" id="SM00082">
    <property type="entry name" value="LRRCT"/>
    <property type="match status" value="2"/>
</dbReference>
<organism evidence="17 18">
    <name type="scientific">Galendromus occidentalis</name>
    <name type="common">western predatory mite</name>
    <dbReference type="NCBI Taxonomy" id="34638"/>
    <lineage>
        <taxon>Eukaryota</taxon>
        <taxon>Metazoa</taxon>
        <taxon>Ecdysozoa</taxon>
        <taxon>Arthropoda</taxon>
        <taxon>Chelicerata</taxon>
        <taxon>Arachnida</taxon>
        <taxon>Acari</taxon>
        <taxon>Parasitiformes</taxon>
        <taxon>Mesostigmata</taxon>
        <taxon>Gamasina</taxon>
        <taxon>Phytoseioidea</taxon>
        <taxon>Phytoseiidae</taxon>
        <taxon>Typhlodrominae</taxon>
        <taxon>Galendromus</taxon>
    </lineage>
</organism>
<keyword evidence="10 14" id="KW-1133">Transmembrane helix</keyword>
<keyword evidence="13" id="KW-0675">Receptor</keyword>
<dbReference type="PANTHER" id="PTHR24369">
    <property type="entry name" value="ANTIGEN BSP, PUTATIVE-RELATED"/>
    <property type="match status" value="1"/>
</dbReference>
<evidence type="ECO:0000256" key="13">
    <source>
        <dbReference type="ARBA" id="ARBA00023170"/>
    </source>
</evidence>
<dbReference type="PANTHER" id="PTHR24369:SF210">
    <property type="entry name" value="CHAOPTIN-RELATED"/>
    <property type="match status" value="1"/>
</dbReference>
<dbReference type="Pfam" id="PF01582">
    <property type="entry name" value="TIR"/>
    <property type="match status" value="1"/>
</dbReference>
<evidence type="ECO:0000256" key="12">
    <source>
        <dbReference type="ARBA" id="ARBA00023157"/>
    </source>
</evidence>
<dbReference type="PROSITE" id="PS51257">
    <property type="entry name" value="PROKAR_LIPOPROTEIN"/>
    <property type="match status" value="1"/>
</dbReference>
<proteinExistence type="inferred from homology"/>
<dbReference type="RefSeq" id="XP_003738314.1">
    <property type="nucleotide sequence ID" value="XM_003738266.2"/>
</dbReference>
<comment type="subcellular location">
    <subcellularLocation>
        <location evidence="1">Membrane</location>
        <topology evidence="1">Single-pass type I membrane protein</topology>
    </subcellularLocation>
    <subcellularLocation>
        <location evidence="2">Secreted</location>
    </subcellularLocation>
</comment>
<evidence type="ECO:0000256" key="6">
    <source>
        <dbReference type="ARBA" id="ARBA00022614"/>
    </source>
</evidence>
<dbReference type="GO" id="GO:0007165">
    <property type="term" value="P:signal transduction"/>
    <property type="evidence" value="ECO:0007669"/>
    <property type="project" value="InterPro"/>
</dbReference>
<keyword evidence="4" id="KW-0217">Developmental protein</keyword>
<keyword evidence="17" id="KW-1185">Reference proteome</keyword>
<keyword evidence="7 14" id="KW-0812">Transmembrane</keyword>
<dbReference type="PRINTS" id="PR01537">
    <property type="entry name" value="INTRLKN1R1F"/>
</dbReference>
<dbReference type="SMART" id="SM00364">
    <property type="entry name" value="LRR_BAC"/>
    <property type="match status" value="10"/>
</dbReference>
<dbReference type="Pfam" id="PF00560">
    <property type="entry name" value="LRR_1"/>
    <property type="match status" value="1"/>
</dbReference>
<evidence type="ECO:0000259" key="16">
    <source>
        <dbReference type="PROSITE" id="PS50104"/>
    </source>
</evidence>
<reference evidence="18" key="1">
    <citation type="submission" date="2025-08" db="UniProtKB">
        <authorList>
            <consortium name="RefSeq"/>
        </authorList>
    </citation>
    <scope>IDENTIFICATION</scope>
</reference>
<evidence type="ECO:0000256" key="11">
    <source>
        <dbReference type="ARBA" id="ARBA00023136"/>
    </source>
</evidence>
<evidence type="ECO:0000256" key="14">
    <source>
        <dbReference type="SAM" id="Phobius"/>
    </source>
</evidence>
<dbReference type="FunFam" id="3.80.10.10:FF:001164">
    <property type="entry name" value="GH01279p"/>
    <property type="match status" value="2"/>
</dbReference>
<protein>
    <submittedName>
        <fullName evidence="18">Toll-like receptor Tollo</fullName>
    </submittedName>
</protein>
<name>A0AAJ6VVH3_9ACAR</name>
<dbReference type="InterPro" id="IPR000483">
    <property type="entry name" value="Cys-rich_flank_reg_C"/>
</dbReference>
<dbReference type="SMART" id="SM00365">
    <property type="entry name" value="LRR_SD22"/>
    <property type="match status" value="12"/>
</dbReference>
<dbReference type="SUPFAM" id="SSF52200">
    <property type="entry name" value="Toll/Interleukin receptor TIR domain"/>
    <property type="match status" value="1"/>
</dbReference>
<dbReference type="GO" id="GO:0005576">
    <property type="term" value="C:extracellular region"/>
    <property type="evidence" value="ECO:0007669"/>
    <property type="project" value="UniProtKB-SubCell"/>
</dbReference>
<dbReference type="InterPro" id="IPR050541">
    <property type="entry name" value="LRR_TM_domain-containing"/>
</dbReference>
<dbReference type="FunFam" id="3.80.10.10:FF:000002">
    <property type="entry name" value="Slit guidance ligand 2"/>
    <property type="match status" value="1"/>
</dbReference>
<dbReference type="InterPro" id="IPR000157">
    <property type="entry name" value="TIR_dom"/>
</dbReference>